<dbReference type="AlphaFoldDB" id="A0AAN8XCF0"/>
<keyword evidence="5" id="KW-1185">Reference proteome</keyword>
<name>A0AAN8XCF0_HALRR</name>
<feature type="region of interest" description="Disordered" evidence="1">
    <location>
        <begin position="24"/>
        <end position="131"/>
    </location>
</feature>
<feature type="signal peptide" evidence="2">
    <location>
        <begin position="1"/>
        <end position="18"/>
    </location>
</feature>
<protein>
    <submittedName>
        <fullName evidence="4">Uncharacterized protein</fullName>
    </submittedName>
</protein>
<dbReference type="Proteomes" id="UP001381693">
    <property type="component" value="Unassembled WGS sequence"/>
</dbReference>
<evidence type="ECO:0000313" key="4">
    <source>
        <dbReference type="EMBL" id="KAK7080276.1"/>
    </source>
</evidence>
<feature type="compositionally biased region" description="Low complexity" evidence="1">
    <location>
        <begin position="57"/>
        <end position="77"/>
    </location>
</feature>
<organism evidence="4 5">
    <name type="scientific">Halocaridina rubra</name>
    <name type="common">Hawaiian red shrimp</name>
    <dbReference type="NCBI Taxonomy" id="373956"/>
    <lineage>
        <taxon>Eukaryota</taxon>
        <taxon>Metazoa</taxon>
        <taxon>Ecdysozoa</taxon>
        <taxon>Arthropoda</taxon>
        <taxon>Crustacea</taxon>
        <taxon>Multicrustacea</taxon>
        <taxon>Malacostraca</taxon>
        <taxon>Eumalacostraca</taxon>
        <taxon>Eucarida</taxon>
        <taxon>Decapoda</taxon>
        <taxon>Pleocyemata</taxon>
        <taxon>Caridea</taxon>
        <taxon>Atyoidea</taxon>
        <taxon>Atyidae</taxon>
        <taxon>Halocaridina</taxon>
    </lineage>
</organism>
<proteinExistence type="predicted"/>
<reference evidence="4 5" key="1">
    <citation type="submission" date="2023-11" db="EMBL/GenBank/DDBJ databases">
        <title>Halocaridina rubra genome assembly.</title>
        <authorList>
            <person name="Smith C."/>
        </authorList>
    </citation>
    <scope>NUCLEOTIDE SEQUENCE [LARGE SCALE GENOMIC DNA]</scope>
    <source>
        <strain evidence="4">EP-1</strain>
        <tissue evidence="4">Whole</tissue>
    </source>
</reference>
<feature type="chain" id="PRO_5044710967" evidence="2">
    <location>
        <begin position="19"/>
        <end position="131"/>
    </location>
</feature>
<evidence type="ECO:0000256" key="1">
    <source>
        <dbReference type="SAM" id="MobiDB-lite"/>
    </source>
</evidence>
<comment type="caution">
    <text evidence="4">The sequence shown here is derived from an EMBL/GenBank/DDBJ whole genome shotgun (WGS) entry which is preliminary data.</text>
</comment>
<accession>A0AAN8XCF0</accession>
<dbReference type="EMBL" id="JAXCGZ010006011">
    <property type="protein sequence ID" value="KAK7080276.1"/>
    <property type="molecule type" value="Genomic_DNA"/>
</dbReference>
<dbReference type="EMBL" id="JAXCGZ010023099">
    <property type="protein sequence ID" value="KAK7017090.1"/>
    <property type="molecule type" value="Genomic_DNA"/>
</dbReference>
<evidence type="ECO:0000256" key="2">
    <source>
        <dbReference type="SAM" id="SignalP"/>
    </source>
</evidence>
<keyword evidence="2" id="KW-0732">Signal</keyword>
<sequence>MMTKVFILALLGVCLVMADRDLSQFEPKHQTRPVRPGVLPATLPEGAQGDSPPNFKQTRPFGRPQQPQQQVPQISPSRPNPGQLTKPAARPQHGGFAPLPSGPLVEPRPSPAELTKPAARPVRPQTLPGEA</sequence>
<evidence type="ECO:0000313" key="5">
    <source>
        <dbReference type="Proteomes" id="UP001381693"/>
    </source>
</evidence>
<gene>
    <name evidence="3" type="ORF">SK128_006030</name>
    <name evidence="4" type="ORF">SK128_026398</name>
</gene>
<evidence type="ECO:0000313" key="3">
    <source>
        <dbReference type="EMBL" id="KAK7017090.1"/>
    </source>
</evidence>